<reference evidence="1 3" key="1">
    <citation type="journal article" date="2018" name="Nat. Biotechnol.">
        <title>A standardized bacterial taxonomy based on genome phylogeny substantially revises the tree of life.</title>
        <authorList>
            <person name="Parks D.H."/>
            <person name="Chuvochina M."/>
            <person name="Waite D.W."/>
            <person name="Rinke C."/>
            <person name="Skarshewski A."/>
            <person name="Chaumeil P.A."/>
            <person name="Hugenholtz P."/>
        </authorList>
    </citation>
    <scope>NUCLEOTIDE SEQUENCE [LARGE SCALE GENOMIC DNA]</scope>
    <source>
        <strain evidence="1">UBA9375</strain>
    </source>
</reference>
<organism evidence="1 3">
    <name type="scientific">Gimesia maris</name>
    <dbReference type="NCBI Taxonomy" id="122"/>
    <lineage>
        <taxon>Bacteria</taxon>
        <taxon>Pseudomonadati</taxon>
        <taxon>Planctomycetota</taxon>
        <taxon>Planctomycetia</taxon>
        <taxon>Planctomycetales</taxon>
        <taxon>Planctomycetaceae</taxon>
        <taxon>Gimesia</taxon>
    </lineage>
</organism>
<dbReference type="EMBL" id="DQAY01000027">
    <property type="protein sequence ID" value="HCO22328.1"/>
    <property type="molecule type" value="Genomic_DNA"/>
</dbReference>
<accession>A0A3D3R285</accession>
<dbReference type="PANTHER" id="PTHR36849">
    <property type="entry name" value="CYTOPLASMIC PROTEIN-RELATED"/>
    <property type="match status" value="1"/>
</dbReference>
<keyword evidence="4" id="KW-1185">Reference proteome</keyword>
<dbReference type="RefSeq" id="WP_002644035.1">
    <property type="nucleotide sequence ID" value="NZ_CP042910.1"/>
</dbReference>
<gene>
    <name evidence="1" type="ORF">DIT97_04435</name>
    <name evidence="2" type="ORF">GmarT_42600</name>
</gene>
<dbReference type="Pfam" id="PF22752">
    <property type="entry name" value="DUF488-N3i"/>
    <property type="match status" value="1"/>
</dbReference>
<sequence length="122" mass="14235">MPAKIQIKRIYEEPAKSDGCRILVDRLWPRGVKKTEACVDLWPKELAPSNELRKWFHAHLDQYADFVKKYQSELKPKYKQAKQMLLETDQSQITLLTAVKEPDQSHVPVLKQFLEDLLSKGT</sequence>
<reference evidence="2 4" key="2">
    <citation type="submission" date="2019-08" db="EMBL/GenBank/DDBJ databases">
        <title>Deep-cultivation of Planctomycetes and their phenomic and genomic characterization uncovers novel biology.</title>
        <authorList>
            <person name="Wiegand S."/>
            <person name="Jogler M."/>
            <person name="Boedeker C."/>
            <person name="Pinto D."/>
            <person name="Vollmers J."/>
            <person name="Rivas-Marin E."/>
            <person name="Kohn T."/>
            <person name="Peeters S.H."/>
            <person name="Heuer A."/>
            <person name="Rast P."/>
            <person name="Oberbeckmann S."/>
            <person name="Bunk B."/>
            <person name="Jeske O."/>
            <person name="Meyerdierks A."/>
            <person name="Storesund J.E."/>
            <person name="Kallscheuer N."/>
            <person name="Luecker S."/>
            <person name="Lage O.M."/>
            <person name="Pohl T."/>
            <person name="Merkel B.J."/>
            <person name="Hornburger P."/>
            <person name="Mueller R.-W."/>
            <person name="Bruemmer F."/>
            <person name="Labrenz M."/>
            <person name="Spormann A.M."/>
            <person name="Op den Camp H."/>
            <person name="Overmann J."/>
            <person name="Amann R."/>
            <person name="Jetten M.S.M."/>
            <person name="Mascher T."/>
            <person name="Medema M.H."/>
            <person name="Devos D.P."/>
            <person name="Kaster A.-K."/>
            <person name="Ovreas L."/>
            <person name="Rohde M."/>
            <person name="Galperin M.Y."/>
            <person name="Jogler C."/>
        </authorList>
    </citation>
    <scope>NUCLEOTIDE SEQUENCE [LARGE SCALE GENOMIC DNA]</scope>
    <source>
        <strain evidence="2 4">DSM 8797</strain>
    </source>
</reference>
<dbReference type="PANTHER" id="PTHR36849:SF1">
    <property type="entry name" value="CYTOPLASMIC PROTEIN"/>
    <property type="match status" value="1"/>
</dbReference>
<dbReference type="AlphaFoldDB" id="A0A3D3R285"/>
<dbReference type="Proteomes" id="UP000263642">
    <property type="component" value="Unassembled WGS sequence"/>
</dbReference>
<protein>
    <submittedName>
        <fullName evidence="1">DUF488 domain-containing protein</fullName>
    </submittedName>
</protein>
<evidence type="ECO:0000313" key="3">
    <source>
        <dbReference type="Proteomes" id="UP000263642"/>
    </source>
</evidence>
<dbReference type="EMBL" id="CP042910">
    <property type="protein sequence ID" value="QEG18373.1"/>
    <property type="molecule type" value="Genomic_DNA"/>
</dbReference>
<name>A0A3D3R285_9PLAN</name>
<dbReference type="InterPro" id="IPR052552">
    <property type="entry name" value="YeaO-like"/>
</dbReference>
<dbReference type="GeneID" id="98648735"/>
<proteinExistence type="predicted"/>
<evidence type="ECO:0000313" key="4">
    <source>
        <dbReference type="Proteomes" id="UP000322887"/>
    </source>
</evidence>
<evidence type="ECO:0000313" key="1">
    <source>
        <dbReference type="EMBL" id="HCO22328.1"/>
    </source>
</evidence>
<evidence type="ECO:0000313" key="2">
    <source>
        <dbReference type="EMBL" id="QEG18373.1"/>
    </source>
</evidence>
<dbReference type="Proteomes" id="UP000322887">
    <property type="component" value="Chromosome"/>
</dbReference>